<evidence type="ECO:0000313" key="8">
    <source>
        <dbReference type="EMBL" id="KWW16121.1"/>
    </source>
</evidence>
<evidence type="ECO:0000256" key="5">
    <source>
        <dbReference type="ARBA" id="ARBA00022989"/>
    </source>
</evidence>
<dbReference type="InterPro" id="IPR051907">
    <property type="entry name" value="DoxX-like_oxidoreductase"/>
</dbReference>
<sequence>MDKNTAAQVFLRVILGVTFFIHGIAKFQGGIGNTAGFFDSLGIPGFLAYIVAGIELIGGLAVILGLGTRFVSVLFALILLGAIVTAKLPAGFLGNGQTAGYELDLALLAMSVYLACANRTVLSLDHFFNKKGGVTL</sequence>
<comment type="caution">
    <text evidence="8">The sequence shown here is derived from an EMBL/GenBank/DDBJ whole genome shotgun (WGS) entry which is preliminary data.</text>
</comment>
<dbReference type="InterPro" id="IPR032808">
    <property type="entry name" value="DoxX"/>
</dbReference>
<accession>A0A125QRG3</accession>
<dbReference type="EMBL" id="LNNH01000036">
    <property type="protein sequence ID" value="KWW16121.1"/>
    <property type="molecule type" value="Genomic_DNA"/>
</dbReference>
<organism evidence="8 9">
    <name type="scientific">Peribacillus simplex</name>
    <dbReference type="NCBI Taxonomy" id="1478"/>
    <lineage>
        <taxon>Bacteria</taxon>
        <taxon>Bacillati</taxon>
        <taxon>Bacillota</taxon>
        <taxon>Bacilli</taxon>
        <taxon>Bacillales</taxon>
        <taxon>Bacillaceae</taxon>
        <taxon>Peribacillus</taxon>
    </lineage>
</organism>
<feature type="transmembrane region" description="Helical" evidence="7">
    <location>
        <begin position="73"/>
        <end position="93"/>
    </location>
</feature>
<protein>
    <submittedName>
        <fullName evidence="8">Oxidoreductase</fullName>
    </submittedName>
</protein>
<dbReference type="Pfam" id="PF07681">
    <property type="entry name" value="DoxX"/>
    <property type="match status" value="1"/>
</dbReference>
<evidence type="ECO:0000256" key="1">
    <source>
        <dbReference type="ARBA" id="ARBA00004651"/>
    </source>
</evidence>
<comment type="subcellular location">
    <subcellularLocation>
        <location evidence="1">Cell membrane</location>
        <topology evidence="1">Multi-pass membrane protein</topology>
    </subcellularLocation>
</comment>
<dbReference type="RefSeq" id="WP_061143439.1">
    <property type="nucleotide sequence ID" value="NZ_LNNH01000036.1"/>
</dbReference>
<evidence type="ECO:0000256" key="6">
    <source>
        <dbReference type="ARBA" id="ARBA00023136"/>
    </source>
</evidence>
<evidence type="ECO:0000313" key="9">
    <source>
        <dbReference type="Proteomes" id="UP000064189"/>
    </source>
</evidence>
<dbReference type="AlphaFoldDB" id="A0A125QRG3"/>
<feature type="transmembrane region" description="Helical" evidence="7">
    <location>
        <begin position="9"/>
        <end position="27"/>
    </location>
</feature>
<dbReference type="PANTHER" id="PTHR33452">
    <property type="entry name" value="OXIDOREDUCTASE CATD-RELATED"/>
    <property type="match status" value="1"/>
</dbReference>
<dbReference type="Proteomes" id="UP000064189">
    <property type="component" value="Unassembled WGS sequence"/>
</dbReference>
<feature type="transmembrane region" description="Helical" evidence="7">
    <location>
        <begin position="105"/>
        <end position="122"/>
    </location>
</feature>
<gene>
    <name evidence="8" type="ORF">AS888_07470</name>
</gene>
<feature type="transmembrane region" description="Helical" evidence="7">
    <location>
        <begin position="47"/>
        <end position="66"/>
    </location>
</feature>
<dbReference type="PANTHER" id="PTHR33452:SF1">
    <property type="entry name" value="INNER MEMBRANE PROTEIN YPHA-RELATED"/>
    <property type="match status" value="1"/>
</dbReference>
<evidence type="ECO:0000256" key="4">
    <source>
        <dbReference type="ARBA" id="ARBA00022692"/>
    </source>
</evidence>
<reference evidence="8 9" key="1">
    <citation type="submission" date="2015-11" db="EMBL/GenBank/DDBJ databases">
        <title>Genome Sequence of Bacillus simplex strain VanAntwerpen2.</title>
        <authorList>
            <person name="Couger M.B."/>
        </authorList>
    </citation>
    <scope>NUCLEOTIDE SEQUENCE [LARGE SCALE GENOMIC DNA]</scope>
    <source>
        <strain evidence="8 9">VanAntwerpen02</strain>
    </source>
</reference>
<keyword evidence="6 7" id="KW-0472">Membrane</keyword>
<keyword evidence="9" id="KW-1185">Reference proteome</keyword>
<keyword evidence="3" id="KW-1003">Cell membrane</keyword>
<evidence type="ECO:0000256" key="2">
    <source>
        <dbReference type="ARBA" id="ARBA00006679"/>
    </source>
</evidence>
<keyword evidence="4 7" id="KW-0812">Transmembrane</keyword>
<dbReference type="GO" id="GO:0005886">
    <property type="term" value="C:plasma membrane"/>
    <property type="evidence" value="ECO:0007669"/>
    <property type="project" value="UniProtKB-SubCell"/>
</dbReference>
<evidence type="ECO:0000256" key="7">
    <source>
        <dbReference type="SAM" id="Phobius"/>
    </source>
</evidence>
<comment type="similarity">
    <text evidence="2">Belongs to the DoxX family.</text>
</comment>
<proteinExistence type="inferred from homology"/>
<evidence type="ECO:0000256" key="3">
    <source>
        <dbReference type="ARBA" id="ARBA00022475"/>
    </source>
</evidence>
<name>A0A125QRG3_9BACI</name>
<keyword evidence="5 7" id="KW-1133">Transmembrane helix</keyword>